<accession>A0AA36FDR0</accession>
<dbReference type="Proteomes" id="UP001162480">
    <property type="component" value="Chromosome 14"/>
</dbReference>
<organism evidence="1 2">
    <name type="scientific">Octopus vulgaris</name>
    <name type="common">Common octopus</name>
    <dbReference type="NCBI Taxonomy" id="6645"/>
    <lineage>
        <taxon>Eukaryota</taxon>
        <taxon>Metazoa</taxon>
        <taxon>Spiralia</taxon>
        <taxon>Lophotrochozoa</taxon>
        <taxon>Mollusca</taxon>
        <taxon>Cephalopoda</taxon>
        <taxon>Coleoidea</taxon>
        <taxon>Octopodiformes</taxon>
        <taxon>Octopoda</taxon>
        <taxon>Incirrata</taxon>
        <taxon>Octopodidae</taxon>
        <taxon>Octopus</taxon>
    </lineage>
</organism>
<protein>
    <submittedName>
        <fullName evidence="1">Uncharacterized protein</fullName>
    </submittedName>
</protein>
<proteinExistence type="predicted"/>
<dbReference type="EMBL" id="OX597827">
    <property type="protein sequence ID" value="CAI9733429.1"/>
    <property type="molecule type" value="Genomic_DNA"/>
</dbReference>
<keyword evidence="2" id="KW-1185">Reference proteome</keyword>
<sequence>MRNLVTSDTLDRLFCVSLSVLCCQTLQKKLRKFASDEHSNNINNSCISHTYIQCIALSLSLSTYIYIYIYTHTHSYVLNAKTSIQHWIPLPHYTYMKHNQPARNCCQKLPSNRILLSS</sequence>
<name>A0AA36FDR0_OCTVU</name>
<evidence type="ECO:0000313" key="1">
    <source>
        <dbReference type="EMBL" id="CAI9733429.1"/>
    </source>
</evidence>
<reference evidence="1" key="1">
    <citation type="submission" date="2023-08" db="EMBL/GenBank/DDBJ databases">
        <authorList>
            <person name="Alioto T."/>
            <person name="Alioto T."/>
            <person name="Gomez Garrido J."/>
        </authorList>
    </citation>
    <scope>NUCLEOTIDE SEQUENCE</scope>
</reference>
<dbReference type="AlphaFoldDB" id="A0AA36FDR0"/>
<gene>
    <name evidence="1" type="ORF">OCTVUL_1B007665</name>
</gene>
<evidence type="ECO:0000313" key="2">
    <source>
        <dbReference type="Proteomes" id="UP001162480"/>
    </source>
</evidence>